<evidence type="ECO:0000313" key="3">
    <source>
        <dbReference type="Proteomes" id="UP000229782"/>
    </source>
</evidence>
<dbReference type="PANTHER" id="PTHR43861">
    <property type="entry name" value="TRANS-ACONITATE 2-METHYLTRANSFERASE-RELATED"/>
    <property type="match status" value="1"/>
</dbReference>
<organism evidence="2 3">
    <name type="scientific">Candidatus Magasanikbacteria bacterium CG11_big_fil_rev_8_21_14_0_20_43_7</name>
    <dbReference type="NCBI Taxonomy" id="1974654"/>
    <lineage>
        <taxon>Bacteria</taxon>
        <taxon>Candidatus Magasanikiibacteriota</taxon>
    </lineage>
</organism>
<dbReference type="CDD" id="cd02440">
    <property type="entry name" value="AdoMet_MTases"/>
    <property type="match status" value="1"/>
</dbReference>
<dbReference type="Proteomes" id="UP000229782">
    <property type="component" value="Unassembled WGS sequence"/>
</dbReference>
<protein>
    <recommendedName>
        <fullName evidence="1">Methyltransferase domain-containing protein</fullName>
    </recommendedName>
</protein>
<evidence type="ECO:0000313" key="2">
    <source>
        <dbReference type="EMBL" id="PIR03092.1"/>
    </source>
</evidence>
<gene>
    <name evidence="2" type="ORF">COV60_02105</name>
</gene>
<feature type="domain" description="Methyltransferase" evidence="1">
    <location>
        <begin position="37"/>
        <end position="134"/>
    </location>
</feature>
<dbReference type="InterPro" id="IPR029063">
    <property type="entry name" value="SAM-dependent_MTases_sf"/>
</dbReference>
<dbReference type="Pfam" id="PF13847">
    <property type="entry name" value="Methyltransf_31"/>
    <property type="match status" value="1"/>
</dbReference>
<dbReference type="Gene3D" id="3.40.50.150">
    <property type="entry name" value="Vaccinia Virus protein VP39"/>
    <property type="match status" value="1"/>
</dbReference>
<sequence length="238" mass="27230">MANDYDKLFREYQKTHTKPDKQYSMLPTVLKLASPLKDKVAVDVGCGDGFFSFAFAKKAKKVYGIDNEEKQIDEAKKHALPNTQFNFSDMLDFNYPKSDVVNIPFVLGYIPSPEPILKLFQKIHASLNKNGKVVGIIDAPKANVHDNKIFGSVKKIKSFKEGAKLKIELYDDNKKIVTLNAYYYTKETIEHLLDSVGFTEIQWHKPIISKTGIKKHGLNFWKKYLNNLDVAYFTAKKL</sequence>
<proteinExistence type="predicted"/>
<accession>A0A2H0N2G4</accession>
<dbReference type="InterPro" id="IPR025714">
    <property type="entry name" value="Methyltranfer_dom"/>
</dbReference>
<comment type="caution">
    <text evidence="2">The sequence shown here is derived from an EMBL/GenBank/DDBJ whole genome shotgun (WGS) entry which is preliminary data.</text>
</comment>
<dbReference type="SUPFAM" id="SSF53335">
    <property type="entry name" value="S-adenosyl-L-methionine-dependent methyltransferases"/>
    <property type="match status" value="1"/>
</dbReference>
<name>A0A2H0N2G4_9BACT</name>
<reference evidence="2 3" key="1">
    <citation type="submission" date="2017-09" db="EMBL/GenBank/DDBJ databases">
        <title>Depth-based differentiation of microbial function through sediment-hosted aquifers and enrichment of novel symbionts in the deep terrestrial subsurface.</title>
        <authorList>
            <person name="Probst A.J."/>
            <person name="Ladd B."/>
            <person name="Jarett J.K."/>
            <person name="Geller-Mcgrath D.E."/>
            <person name="Sieber C.M."/>
            <person name="Emerson J.B."/>
            <person name="Anantharaman K."/>
            <person name="Thomas B.C."/>
            <person name="Malmstrom R."/>
            <person name="Stieglmeier M."/>
            <person name="Klingl A."/>
            <person name="Woyke T."/>
            <person name="Ryan C.M."/>
            <person name="Banfield J.F."/>
        </authorList>
    </citation>
    <scope>NUCLEOTIDE SEQUENCE [LARGE SCALE GENOMIC DNA]</scope>
    <source>
        <strain evidence="2">CG11_big_fil_rev_8_21_14_0_20_43_7</strain>
    </source>
</reference>
<dbReference type="AlphaFoldDB" id="A0A2H0N2G4"/>
<dbReference type="EMBL" id="PCWM01000049">
    <property type="protein sequence ID" value="PIR03092.1"/>
    <property type="molecule type" value="Genomic_DNA"/>
</dbReference>
<evidence type="ECO:0000259" key="1">
    <source>
        <dbReference type="Pfam" id="PF13847"/>
    </source>
</evidence>